<name>A0A9N9FQE9_9GLOM</name>
<keyword evidence="3" id="KW-1185">Reference proteome</keyword>
<dbReference type="AlphaFoldDB" id="A0A9N9FQE9"/>
<dbReference type="Proteomes" id="UP000789508">
    <property type="component" value="Unassembled WGS sequence"/>
</dbReference>
<evidence type="ECO:0000313" key="3">
    <source>
        <dbReference type="Proteomes" id="UP000789508"/>
    </source>
</evidence>
<feature type="transmembrane region" description="Helical" evidence="1">
    <location>
        <begin position="75"/>
        <end position="96"/>
    </location>
</feature>
<keyword evidence="1" id="KW-0812">Transmembrane</keyword>
<protein>
    <submittedName>
        <fullName evidence="2">624_t:CDS:1</fullName>
    </submittedName>
</protein>
<organism evidence="2 3">
    <name type="scientific">Ambispora leptoticha</name>
    <dbReference type="NCBI Taxonomy" id="144679"/>
    <lineage>
        <taxon>Eukaryota</taxon>
        <taxon>Fungi</taxon>
        <taxon>Fungi incertae sedis</taxon>
        <taxon>Mucoromycota</taxon>
        <taxon>Glomeromycotina</taxon>
        <taxon>Glomeromycetes</taxon>
        <taxon>Archaeosporales</taxon>
        <taxon>Ambisporaceae</taxon>
        <taxon>Ambispora</taxon>
    </lineage>
</organism>
<gene>
    <name evidence="2" type="ORF">ALEPTO_LOCUS5795</name>
</gene>
<reference evidence="2" key="1">
    <citation type="submission" date="2021-06" db="EMBL/GenBank/DDBJ databases">
        <authorList>
            <person name="Kallberg Y."/>
            <person name="Tangrot J."/>
            <person name="Rosling A."/>
        </authorList>
    </citation>
    <scope>NUCLEOTIDE SEQUENCE</scope>
    <source>
        <strain evidence="2">FL130A</strain>
    </source>
</reference>
<dbReference type="EMBL" id="CAJVPS010001744">
    <property type="protein sequence ID" value="CAG8549235.1"/>
    <property type="molecule type" value="Genomic_DNA"/>
</dbReference>
<proteinExistence type="predicted"/>
<accession>A0A9N9FQE9</accession>
<sequence>MGYLIYAYFIRPRGSPLELGQRLTGREAWTRNYIYPNHWRTGTITGVVEKTGATQNTLTPNQSKSATSILNCTTITYIILYWILVISLSWVWGLLFMPAPVPTQTKTVVSLPTPTTTSYPATATFFYRTKYQGVVGNRVTVTTTYTPPVIPEKLPDFY</sequence>
<evidence type="ECO:0000256" key="1">
    <source>
        <dbReference type="SAM" id="Phobius"/>
    </source>
</evidence>
<evidence type="ECO:0000313" key="2">
    <source>
        <dbReference type="EMBL" id="CAG8549235.1"/>
    </source>
</evidence>
<keyword evidence="1" id="KW-1133">Transmembrane helix</keyword>
<comment type="caution">
    <text evidence="2">The sequence shown here is derived from an EMBL/GenBank/DDBJ whole genome shotgun (WGS) entry which is preliminary data.</text>
</comment>
<keyword evidence="1" id="KW-0472">Membrane</keyword>
<dbReference type="OrthoDB" id="2303522at2759"/>